<keyword evidence="2" id="KW-1133">Transmembrane helix</keyword>
<name>A0A6C0D486_9ZZZZ</name>
<feature type="region of interest" description="Disordered" evidence="1">
    <location>
        <begin position="50"/>
        <end position="70"/>
    </location>
</feature>
<dbReference type="AlphaFoldDB" id="A0A6C0D486"/>
<feature type="transmembrane region" description="Helical" evidence="2">
    <location>
        <begin position="5"/>
        <end position="25"/>
    </location>
</feature>
<sequence length="587" mass="64514">MKREYWVAIVLFFSIILTLVIGIYFHNGIEGYSDLKTKWANNLDPAGKTTKDLGMRGSKGTDASNNSDIKYDSNNYNVQYHETPDQLELDDPSTAIDSKGNLYKQSGANPHVETIYYQPGSYLFGASTYVPNYEDSVYLSKLTGESSAKPIVNSAKMASGFCSYNKDSPIKLEEACQATDVNSCSSTSCCVLLGGSKCVSGDATGPYQKQNYGDITIKNPDYYYFQGTCYGNCSANKLNYTPLGPSLTNNILNDSSSQILNGWPTDKGSMSGSSTGSKSWKQNTSIDLGPFFPPIVNQGAVDSAQTYAMIYYIGNFYNVTTALNLIITNVNYGTLYESNSTKVKTFYNASGNIINPLYTFNQVNGDCSTEKKSTWNISDVFNSGQKGCKTMANYPLKYDNPSIDTQKRIFLDCPPTTIGPQNSTPFTGRTMTVLYDRTTGNNNKFNIDAIKYYLNAGTPLLWQINMNLTFETMFSNGKAVNSLTFPQVSDNAIWYNQNLPTDIKKAVSNSNVIGHTMVIVGFADNVVAAKNADNSSGVFKFINQSSSTFGDNGFGYITYNYFFAVNNKSETRFTNGDGPTNSVHVVM</sequence>
<organism evidence="3">
    <name type="scientific">viral metagenome</name>
    <dbReference type="NCBI Taxonomy" id="1070528"/>
    <lineage>
        <taxon>unclassified sequences</taxon>
        <taxon>metagenomes</taxon>
        <taxon>organismal metagenomes</taxon>
    </lineage>
</organism>
<dbReference type="Gene3D" id="3.90.70.10">
    <property type="entry name" value="Cysteine proteinases"/>
    <property type="match status" value="1"/>
</dbReference>
<dbReference type="InterPro" id="IPR038765">
    <property type="entry name" value="Papain-like_cys_pep_sf"/>
</dbReference>
<keyword evidence="2" id="KW-0472">Membrane</keyword>
<evidence type="ECO:0008006" key="4">
    <source>
        <dbReference type="Google" id="ProtNLM"/>
    </source>
</evidence>
<protein>
    <recommendedName>
        <fullName evidence="4">Peptidase C1A papain C-terminal domain-containing protein</fullName>
    </recommendedName>
</protein>
<evidence type="ECO:0000256" key="2">
    <source>
        <dbReference type="SAM" id="Phobius"/>
    </source>
</evidence>
<keyword evidence="2" id="KW-0812">Transmembrane</keyword>
<evidence type="ECO:0000313" key="3">
    <source>
        <dbReference type="EMBL" id="QHT11192.1"/>
    </source>
</evidence>
<feature type="compositionally biased region" description="Polar residues" evidence="1">
    <location>
        <begin position="61"/>
        <end position="70"/>
    </location>
</feature>
<evidence type="ECO:0000256" key="1">
    <source>
        <dbReference type="SAM" id="MobiDB-lite"/>
    </source>
</evidence>
<reference evidence="3" key="1">
    <citation type="journal article" date="2020" name="Nature">
        <title>Giant virus diversity and host interactions through global metagenomics.</title>
        <authorList>
            <person name="Schulz F."/>
            <person name="Roux S."/>
            <person name="Paez-Espino D."/>
            <person name="Jungbluth S."/>
            <person name="Walsh D.A."/>
            <person name="Denef V.J."/>
            <person name="McMahon K.D."/>
            <person name="Konstantinidis K.T."/>
            <person name="Eloe-Fadrosh E.A."/>
            <person name="Kyrpides N.C."/>
            <person name="Woyke T."/>
        </authorList>
    </citation>
    <scope>NUCLEOTIDE SEQUENCE</scope>
    <source>
        <strain evidence="3">GVMAG-M-3300023174-111</strain>
    </source>
</reference>
<accession>A0A6C0D486</accession>
<dbReference type="SUPFAM" id="SSF54001">
    <property type="entry name" value="Cysteine proteinases"/>
    <property type="match status" value="1"/>
</dbReference>
<proteinExistence type="predicted"/>
<dbReference type="EMBL" id="MN739531">
    <property type="protein sequence ID" value="QHT11192.1"/>
    <property type="molecule type" value="Genomic_DNA"/>
</dbReference>